<proteinExistence type="predicted"/>
<comment type="caution">
    <text evidence="1">The sequence shown here is derived from an EMBL/GenBank/DDBJ whole genome shotgun (WGS) entry which is preliminary data.</text>
</comment>
<evidence type="ECO:0000313" key="2">
    <source>
        <dbReference type="Proteomes" id="UP000799755"/>
    </source>
</evidence>
<accession>A0ACB6QTA5</accession>
<sequence length="249" mass="27863">MGYPQDGGWKALSYMKENRISRFQCALKPGWKVVYIRCSVERNQQRITTTIVKKNREDRGTLTQSYRVCASMFLAPTIYSFNIHSWSSCDQLFLTSLSIFSVFSISLRLISKSALKLFRIENTLKRPSRPLCMLYANSKAEDRSGILAKNDALEMGESCHFHPGTTPQIMGGAIMMSEKQGVAGNALVNKRFRNVIVAGLSQHRGVGVKRELIIENTQANSWLPVLISGVPQHDSVILLALDSISVGYE</sequence>
<protein>
    <submittedName>
        <fullName evidence="1">Uncharacterized protein</fullName>
    </submittedName>
</protein>
<dbReference type="EMBL" id="MU003509">
    <property type="protein sequence ID" value="KAF2470115.1"/>
    <property type="molecule type" value="Genomic_DNA"/>
</dbReference>
<dbReference type="Proteomes" id="UP000799755">
    <property type="component" value="Unassembled WGS sequence"/>
</dbReference>
<reference evidence="1" key="1">
    <citation type="journal article" date="2020" name="Stud. Mycol.">
        <title>101 Dothideomycetes genomes: a test case for predicting lifestyles and emergence of pathogens.</title>
        <authorList>
            <person name="Haridas S."/>
            <person name="Albert R."/>
            <person name="Binder M."/>
            <person name="Bloem J."/>
            <person name="Labutti K."/>
            <person name="Salamov A."/>
            <person name="Andreopoulos B."/>
            <person name="Baker S."/>
            <person name="Barry K."/>
            <person name="Bills G."/>
            <person name="Bluhm B."/>
            <person name="Cannon C."/>
            <person name="Castanera R."/>
            <person name="Culley D."/>
            <person name="Daum C."/>
            <person name="Ezra D."/>
            <person name="Gonzalez J."/>
            <person name="Henrissat B."/>
            <person name="Kuo A."/>
            <person name="Liang C."/>
            <person name="Lipzen A."/>
            <person name="Lutzoni F."/>
            <person name="Magnuson J."/>
            <person name="Mondo S."/>
            <person name="Nolan M."/>
            <person name="Ohm R."/>
            <person name="Pangilinan J."/>
            <person name="Park H.-J."/>
            <person name="Ramirez L."/>
            <person name="Alfaro M."/>
            <person name="Sun H."/>
            <person name="Tritt A."/>
            <person name="Yoshinaga Y."/>
            <person name="Zwiers L.-H."/>
            <person name="Turgeon B."/>
            <person name="Goodwin S."/>
            <person name="Spatafora J."/>
            <person name="Crous P."/>
            <person name="Grigoriev I."/>
        </authorList>
    </citation>
    <scope>NUCLEOTIDE SEQUENCE</scope>
    <source>
        <strain evidence="1">ATCC 200398</strain>
    </source>
</reference>
<keyword evidence="2" id="KW-1185">Reference proteome</keyword>
<organism evidence="1 2">
    <name type="scientific">Lindgomyces ingoldianus</name>
    <dbReference type="NCBI Taxonomy" id="673940"/>
    <lineage>
        <taxon>Eukaryota</taxon>
        <taxon>Fungi</taxon>
        <taxon>Dikarya</taxon>
        <taxon>Ascomycota</taxon>
        <taxon>Pezizomycotina</taxon>
        <taxon>Dothideomycetes</taxon>
        <taxon>Pleosporomycetidae</taxon>
        <taxon>Pleosporales</taxon>
        <taxon>Lindgomycetaceae</taxon>
        <taxon>Lindgomyces</taxon>
    </lineage>
</organism>
<evidence type="ECO:0000313" key="1">
    <source>
        <dbReference type="EMBL" id="KAF2470115.1"/>
    </source>
</evidence>
<name>A0ACB6QTA5_9PLEO</name>
<gene>
    <name evidence="1" type="ORF">BDR25DRAFT_355824</name>
</gene>